<keyword evidence="10" id="KW-1185">Reference proteome</keyword>
<dbReference type="InterPro" id="IPR012944">
    <property type="entry name" value="SusD_RagB_dom"/>
</dbReference>
<dbReference type="InterPro" id="IPR011990">
    <property type="entry name" value="TPR-like_helical_dom_sf"/>
</dbReference>
<dbReference type="Pfam" id="PF14322">
    <property type="entry name" value="SusD-like_3"/>
    <property type="match status" value="1"/>
</dbReference>
<keyword evidence="3 6" id="KW-0732">Signal</keyword>
<evidence type="ECO:0008006" key="11">
    <source>
        <dbReference type="Google" id="ProtNLM"/>
    </source>
</evidence>
<dbReference type="EMBL" id="JACHGF010000017">
    <property type="protein sequence ID" value="MBB5287385.1"/>
    <property type="molecule type" value="Genomic_DNA"/>
</dbReference>
<dbReference type="AlphaFoldDB" id="A0A840TWS7"/>
<dbReference type="GO" id="GO:0009279">
    <property type="term" value="C:cell outer membrane"/>
    <property type="evidence" value="ECO:0007669"/>
    <property type="project" value="UniProtKB-SubCell"/>
</dbReference>
<evidence type="ECO:0000259" key="7">
    <source>
        <dbReference type="Pfam" id="PF07980"/>
    </source>
</evidence>
<evidence type="ECO:0000256" key="5">
    <source>
        <dbReference type="ARBA" id="ARBA00023237"/>
    </source>
</evidence>
<evidence type="ECO:0000313" key="9">
    <source>
        <dbReference type="EMBL" id="MBB5287385.1"/>
    </source>
</evidence>
<comment type="similarity">
    <text evidence="2">Belongs to the SusD family.</text>
</comment>
<evidence type="ECO:0000256" key="1">
    <source>
        <dbReference type="ARBA" id="ARBA00004442"/>
    </source>
</evidence>
<evidence type="ECO:0000256" key="3">
    <source>
        <dbReference type="ARBA" id="ARBA00022729"/>
    </source>
</evidence>
<comment type="subcellular location">
    <subcellularLocation>
        <location evidence="1">Cell outer membrane</location>
    </subcellularLocation>
</comment>
<sequence>MKKNMHTFYRKMALALLLVSTLGINACQELDENVYSEITTANFYETKDQVMAAYLLPYGYMQEVVYDIHWSLATFPTDEAVATVKNGQGYENGRWIQFHQHTWTTSLDFILWEWFNVMRGIGFCNQFIAEIESRDLSAMDLPLSKEQMLAEMKLLRAQFYYFAIDMFGNVPIVTTVGEANPTTRPRAEVFAFIESEILANINLLGEKGDHGWYGHFTKTAAHALLARLYINAEVFAGTPRWDDAIASCDYIINSGHYTLDATWDAPFKVRNENSQENILVVPYDYNYATGFNMGMQNLPGAMRDAYGIPGWPWGKTVTQESFFRLFKENDLRINQWLVGPQSYLDASGNQQPVWGWWDQDGEQLVIRPQIALLNNPNGGYGDGVRNIKYEIERGMQDNMSNDFVMYRLSEILFLKAEALMRKNGGTATQEAVTLINQVRRRAFAPGDPDATYTTATLTLNELLNERGREFAYEMKRREDLIRFGKFGEPWWEKPASAKTRELYPIPMQIRVANPLLEQNPGY</sequence>
<dbReference type="Proteomes" id="UP000557307">
    <property type="component" value="Unassembled WGS sequence"/>
</dbReference>
<name>A0A840TWS7_9BACT</name>
<evidence type="ECO:0000256" key="4">
    <source>
        <dbReference type="ARBA" id="ARBA00023136"/>
    </source>
</evidence>
<dbReference type="Gene3D" id="1.25.40.390">
    <property type="match status" value="1"/>
</dbReference>
<dbReference type="Pfam" id="PF07980">
    <property type="entry name" value="SusD_RagB"/>
    <property type="match status" value="1"/>
</dbReference>
<organism evidence="9 10">
    <name type="scientific">Rhabdobacter roseus</name>
    <dbReference type="NCBI Taxonomy" id="1655419"/>
    <lineage>
        <taxon>Bacteria</taxon>
        <taxon>Pseudomonadati</taxon>
        <taxon>Bacteroidota</taxon>
        <taxon>Cytophagia</taxon>
        <taxon>Cytophagales</taxon>
        <taxon>Cytophagaceae</taxon>
        <taxon>Rhabdobacter</taxon>
    </lineage>
</organism>
<accession>A0A840TWS7</accession>
<feature type="domain" description="RagB/SusD" evidence="7">
    <location>
        <begin position="301"/>
        <end position="522"/>
    </location>
</feature>
<dbReference type="SUPFAM" id="SSF48452">
    <property type="entry name" value="TPR-like"/>
    <property type="match status" value="1"/>
</dbReference>
<evidence type="ECO:0000259" key="8">
    <source>
        <dbReference type="Pfam" id="PF14322"/>
    </source>
</evidence>
<feature type="chain" id="PRO_5033023041" description="RagB/SusD family nutrient uptake outer membrane protein" evidence="6">
    <location>
        <begin position="27"/>
        <end position="522"/>
    </location>
</feature>
<gene>
    <name evidence="9" type="ORF">HNQ92_005548</name>
</gene>
<proteinExistence type="inferred from homology"/>
<feature type="signal peptide" evidence="6">
    <location>
        <begin position="1"/>
        <end position="26"/>
    </location>
</feature>
<reference evidence="9 10" key="1">
    <citation type="submission" date="2020-08" db="EMBL/GenBank/DDBJ databases">
        <title>Genomic Encyclopedia of Type Strains, Phase IV (KMG-IV): sequencing the most valuable type-strain genomes for metagenomic binning, comparative biology and taxonomic classification.</title>
        <authorList>
            <person name="Goeker M."/>
        </authorList>
    </citation>
    <scope>NUCLEOTIDE SEQUENCE [LARGE SCALE GENOMIC DNA]</scope>
    <source>
        <strain evidence="9 10">DSM 105074</strain>
    </source>
</reference>
<keyword evidence="5" id="KW-0998">Cell outer membrane</keyword>
<evidence type="ECO:0000256" key="6">
    <source>
        <dbReference type="SAM" id="SignalP"/>
    </source>
</evidence>
<feature type="domain" description="SusD-like N-terminal" evidence="8">
    <location>
        <begin position="55"/>
        <end position="229"/>
    </location>
</feature>
<evidence type="ECO:0000256" key="2">
    <source>
        <dbReference type="ARBA" id="ARBA00006275"/>
    </source>
</evidence>
<dbReference type="RefSeq" id="WP_184179444.1">
    <property type="nucleotide sequence ID" value="NZ_JACHGF010000017.1"/>
</dbReference>
<keyword evidence="4" id="KW-0472">Membrane</keyword>
<comment type="caution">
    <text evidence="9">The sequence shown here is derived from an EMBL/GenBank/DDBJ whole genome shotgun (WGS) entry which is preliminary data.</text>
</comment>
<dbReference type="InterPro" id="IPR033985">
    <property type="entry name" value="SusD-like_N"/>
</dbReference>
<protein>
    <recommendedName>
        <fullName evidence="11">RagB/SusD family nutrient uptake outer membrane protein</fullName>
    </recommendedName>
</protein>
<evidence type="ECO:0000313" key="10">
    <source>
        <dbReference type="Proteomes" id="UP000557307"/>
    </source>
</evidence>